<sequence>MSSFTVFDLSSTVSDNMITGSDFDLQKRNPIKDSIVGYDQRMFQYKSNDRFVPTRRFTNSEFLKKTRSNNFDISSSDNDLKTIRKVRYQNELRKLFLDLNDPDSDKENKKEEGPKIKLIHTDWACKIHDLRLKFLPDFETVKKPRFGSITNYIWSSKQLIAAASNRNICLYHPFNGFTRALDVTDHTCMAFSHSGDLLALAYRKSRRRQSEQDLYVFEIDHKNLFDSEKLNTEKVRTSTPFDVTALCYTRNDEYLMCGTDVGKIIVIKCVSPNEKLPPTIAHTWIFATTLTTSYHKNEIKKICFSANFRYMASLDLDGQLVIWNGGLWTFLFCIQKENSKLYKHLEWHPFVEEELIFGSSRNASLYLVNVVQKKSVACYENWNHNIEISSIAFNPVTAQLAVCFYMRDDFINRVTILASMSQVLCTFDFDYIRGGLKLIWNPSGTMLGAGAQCFRFAFWSFQKKRDLSSLMIKGSNKTNPILFTMNGSKLNNLR</sequence>
<keyword evidence="2 5" id="KW-0853">WD repeat</keyword>
<dbReference type="Gene3D" id="2.130.10.10">
    <property type="entry name" value="YVTN repeat-like/Quinoprotein amine dehydrogenase"/>
    <property type="match status" value="1"/>
</dbReference>
<evidence type="ECO:0000256" key="3">
    <source>
        <dbReference type="ARBA" id="ARBA00022737"/>
    </source>
</evidence>
<gene>
    <name evidence="6" type="primary">putative Protein cortex</name>
    <name evidence="6" type="ORF">CLUMA_CG002202</name>
</gene>
<dbReference type="GO" id="GO:0005730">
    <property type="term" value="C:nucleolus"/>
    <property type="evidence" value="ECO:0007669"/>
    <property type="project" value="TreeGrafter"/>
</dbReference>
<proteinExistence type="predicted"/>
<keyword evidence="4" id="KW-0539">Nucleus</keyword>
<organism evidence="6 7">
    <name type="scientific">Clunio marinus</name>
    <dbReference type="NCBI Taxonomy" id="568069"/>
    <lineage>
        <taxon>Eukaryota</taxon>
        <taxon>Metazoa</taxon>
        <taxon>Ecdysozoa</taxon>
        <taxon>Arthropoda</taxon>
        <taxon>Hexapoda</taxon>
        <taxon>Insecta</taxon>
        <taxon>Pterygota</taxon>
        <taxon>Neoptera</taxon>
        <taxon>Endopterygota</taxon>
        <taxon>Diptera</taxon>
        <taxon>Nematocera</taxon>
        <taxon>Chironomoidea</taxon>
        <taxon>Chironomidae</taxon>
        <taxon>Clunio</taxon>
    </lineage>
</organism>
<evidence type="ECO:0000256" key="1">
    <source>
        <dbReference type="ARBA" id="ARBA00004123"/>
    </source>
</evidence>
<dbReference type="InterPro" id="IPR001680">
    <property type="entry name" value="WD40_rpt"/>
</dbReference>
<protein>
    <submittedName>
        <fullName evidence="6">CLUMA_CG002202, isoform A</fullName>
    </submittedName>
</protein>
<dbReference type="PANTHER" id="PTHR19848:SF0">
    <property type="entry name" value="NOTCHLESS PROTEIN HOMOLOG 1"/>
    <property type="match status" value="1"/>
</dbReference>
<dbReference type="AlphaFoldDB" id="A0A1J1HLX2"/>
<evidence type="ECO:0000256" key="4">
    <source>
        <dbReference type="ARBA" id="ARBA00023242"/>
    </source>
</evidence>
<evidence type="ECO:0000256" key="2">
    <source>
        <dbReference type="ARBA" id="ARBA00022574"/>
    </source>
</evidence>
<reference evidence="6 7" key="1">
    <citation type="submission" date="2015-04" db="EMBL/GenBank/DDBJ databases">
        <authorList>
            <person name="Syromyatnikov M.Y."/>
            <person name="Popov V.N."/>
        </authorList>
    </citation>
    <scope>NUCLEOTIDE SEQUENCE [LARGE SCALE GENOMIC DNA]</scope>
</reference>
<dbReference type="PANTHER" id="PTHR19848">
    <property type="entry name" value="WD40 REPEAT PROTEIN"/>
    <property type="match status" value="1"/>
</dbReference>
<evidence type="ECO:0000313" key="6">
    <source>
        <dbReference type="EMBL" id="CRK88538.1"/>
    </source>
</evidence>
<dbReference type="PROSITE" id="PS50082">
    <property type="entry name" value="WD_REPEATS_2"/>
    <property type="match status" value="1"/>
</dbReference>
<name>A0A1J1HLX2_9DIPT</name>
<feature type="repeat" description="WD" evidence="5">
    <location>
        <begin position="292"/>
        <end position="324"/>
    </location>
</feature>
<dbReference type="EMBL" id="CVRI01000008">
    <property type="protein sequence ID" value="CRK88538.1"/>
    <property type="molecule type" value="Genomic_DNA"/>
</dbReference>
<keyword evidence="7" id="KW-1185">Reference proteome</keyword>
<dbReference type="OrthoDB" id="10263272at2759"/>
<keyword evidence="3" id="KW-0677">Repeat</keyword>
<dbReference type="InterPro" id="IPR015943">
    <property type="entry name" value="WD40/YVTN_repeat-like_dom_sf"/>
</dbReference>
<dbReference type="STRING" id="568069.A0A1J1HLX2"/>
<accession>A0A1J1HLX2</accession>
<comment type="subcellular location">
    <subcellularLocation>
        <location evidence="1">Nucleus</location>
    </subcellularLocation>
</comment>
<evidence type="ECO:0000256" key="5">
    <source>
        <dbReference type="PROSITE-ProRule" id="PRU00221"/>
    </source>
</evidence>
<evidence type="ECO:0000313" key="7">
    <source>
        <dbReference type="Proteomes" id="UP000183832"/>
    </source>
</evidence>
<dbReference type="Proteomes" id="UP000183832">
    <property type="component" value="Unassembled WGS sequence"/>
</dbReference>
<dbReference type="InterPro" id="IPR036322">
    <property type="entry name" value="WD40_repeat_dom_sf"/>
</dbReference>
<dbReference type="GO" id="GO:0000027">
    <property type="term" value="P:ribosomal large subunit assembly"/>
    <property type="evidence" value="ECO:0007669"/>
    <property type="project" value="TreeGrafter"/>
</dbReference>
<dbReference type="SUPFAM" id="SSF50978">
    <property type="entry name" value="WD40 repeat-like"/>
    <property type="match status" value="1"/>
</dbReference>